<dbReference type="PRINTS" id="PR00009">
    <property type="entry name" value="EGFTGF"/>
</dbReference>
<protein>
    <submittedName>
        <fullName evidence="7">Betacellulin, epidermal growth factor family member</fullName>
    </submittedName>
</protein>
<organism evidence="7 8">
    <name type="scientific">Takifugu rubripes</name>
    <name type="common">Japanese pufferfish</name>
    <name type="synonym">Fugu rubripes</name>
    <dbReference type="NCBI Taxonomy" id="31033"/>
    <lineage>
        <taxon>Eukaryota</taxon>
        <taxon>Metazoa</taxon>
        <taxon>Chordata</taxon>
        <taxon>Craniata</taxon>
        <taxon>Vertebrata</taxon>
        <taxon>Euteleostomi</taxon>
        <taxon>Actinopterygii</taxon>
        <taxon>Neopterygii</taxon>
        <taxon>Teleostei</taxon>
        <taxon>Neoteleostei</taxon>
        <taxon>Acanthomorphata</taxon>
        <taxon>Eupercaria</taxon>
        <taxon>Tetraodontiformes</taxon>
        <taxon>Tetradontoidea</taxon>
        <taxon>Tetraodontidae</taxon>
        <taxon>Takifugu</taxon>
    </lineage>
</organism>
<dbReference type="GO" id="GO:0007173">
    <property type="term" value="P:epidermal growth factor receptor signaling pathway"/>
    <property type="evidence" value="ECO:0007669"/>
    <property type="project" value="TreeGrafter"/>
</dbReference>
<dbReference type="SUPFAM" id="SSF57196">
    <property type="entry name" value="EGF/Laminin"/>
    <property type="match status" value="1"/>
</dbReference>
<evidence type="ECO:0000256" key="5">
    <source>
        <dbReference type="SAM" id="Phobius"/>
    </source>
</evidence>
<dbReference type="GO" id="GO:0005154">
    <property type="term" value="F:epidermal growth factor receptor binding"/>
    <property type="evidence" value="ECO:0007669"/>
    <property type="project" value="TreeGrafter"/>
</dbReference>
<name>A0A674MD98_TAKRU</name>
<dbReference type="PROSITE" id="PS00022">
    <property type="entry name" value="EGF_1"/>
    <property type="match status" value="1"/>
</dbReference>
<keyword evidence="2 3" id="KW-1015">Disulfide bond</keyword>
<keyword evidence="1 3" id="KW-0245">EGF-like domain</keyword>
<dbReference type="AlphaFoldDB" id="A0A674MD98"/>
<feature type="transmembrane region" description="Helical" evidence="5">
    <location>
        <begin position="122"/>
        <end position="146"/>
    </location>
</feature>
<dbReference type="Gene3D" id="2.10.25.10">
    <property type="entry name" value="Laminin"/>
    <property type="match status" value="1"/>
</dbReference>
<keyword evidence="5" id="KW-0812">Transmembrane</keyword>
<evidence type="ECO:0000256" key="4">
    <source>
        <dbReference type="SAM" id="MobiDB-lite"/>
    </source>
</evidence>
<dbReference type="OMA" id="QPKRKGH"/>
<dbReference type="GO" id="GO:0008083">
    <property type="term" value="F:growth factor activity"/>
    <property type="evidence" value="ECO:0007669"/>
    <property type="project" value="TreeGrafter"/>
</dbReference>
<dbReference type="GO" id="GO:0045840">
    <property type="term" value="P:positive regulation of mitotic nuclear division"/>
    <property type="evidence" value="ECO:0007669"/>
    <property type="project" value="TreeGrafter"/>
</dbReference>
<dbReference type="Ensembl" id="ENSTRUT00000075430.1">
    <property type="protein sequence ID" value="ENSTRUP00000059382.1"/>
    <property type="gene ID" value="ENSTRUG00000020141.2"/>
</dbReference>
<gene>
    <name evidence="7" type="primary">btc</name>
</gene>
<reference evidence="7 8" key="1">
    <citation type="journal article" date="2011" name="Genome Biol. Evol.">
        <title>Integration of the genetic map and genome assembly of fugu facilitates insights into distinct features of genome evolution in teleosts and mammals.</title>
        <authorList>
            <person name="Kai W."/>
            <person name="Kikuchi K."/>
            <person name="Tohari S."/>
            <person name="Chew A.K."/>
            <person name="Tay A."/>
            <person name="Fujiwara A."/>
            <person name="Hosoya S."/>
            <person name="Suetake H."/>
            <person name="Naruse K."/>
            <person name="Brenner S."/>
            <person name="Suzuki Y."/>
            <person name="Venkatesh B."/>
        </authorList>
    </citation>
    <scope>NUCLEOTIDE SEQUENCE [LARGE SCALE GENOMIC DNA]</scope>
</reference>
<feature type="disulfide bond" evidence="3">
    <location>
        <begin position="98"/>
        <end position="107"/>
    </location>
</feature>
<proteinExistence type="predicted"/>
<dbReference type="PROSITE" id="PS01186">
    <property type="entry name" value="EGF_2"/>
    <property type="match status" value="1"/>
</dbReference>
<dbReference type="GeneTree" id="ENSGT00940000160508"/>
<feature type="domain" description="EGF-like" evidence="6">
    <location>
        <begin position="68"/>
        <end position="108"/>
    </location>
</feature>
<dbReference type="InParanoid" id="A0A674MD98"/>
<evidence type="ECO:0000313" key="8">
    <source>
        <dbReference type="Proteomes" id="UP000005226"/>
    </source>
</evidence>
<dbReference type="InterPro" id="IPR000742">
    <property type="entry name" value="EGF"/>
</dbReference>
<evidence type="ECO:0000256" key="2">
    <source>
        <dbReference type="ARBA" id="ARBA00023157"/>
    </source>
</evidence>
<dbReference type="PROSITE" id="PS50026">
    <property type="entry name" value="EGF_3"/>
    <property type="match status" value="1"/>
</dbReference>
<keyword evidence="8" id="KW-1185">Reference proteome</keyword>
<keyword evidence="5" id="KW-1133">Transmembrane helix</keyword>
<reference evidence="7" key="3">
    <citation type="submission" date="2025-09" db="UniProtKB">
        <authorList>
            <consortium name="Ensembl"/>
        </authorList>
    </citation>
    <scope>IDENTIFICATION</scope>
</reference>
<dbReference type="GO" id="GO:0008284">
    <property type="term" value="P:positive regulation of cell population proliferation"/>
    <property type="evidence" value="ECO:0007669"/>
    <property type="project" value="TreeGrafter"/>
</dbReference>
<feature type="region of interest" description="Disordered" evidence="4">
    <location>
        <begin position="175"/>
        <end position="194"/>
    </location>
</feature>
<evidence type="ECO:0000256" key="1">
    <source>
        <dbReference type="ARBA" id="ARBA00022536"/>
    </source>
</evidence>
<dbReference type="FunCoup" id="A0A674MD98">
    <property type="interactions" value="704"/>
</dbReference>
<keyword evidence="5" id="KW-0472">Membrane</keyword>
<dbReference type="GO" id="GO:0005615">
    <property type="term" value="C:extracellular space"/>
    <property type="evidence" value="ECO:0007669"/>
    <property type="project" value="TreeGrafter"/>
</dbReference>
<evidence type="ECO:0000313" key="7">
    <source>
        <dbReference type="Ensembl" id="ENSTRUP00000059382.1"/>
    </source>
</evidence>
<dbReference type="Proteomes" id="UP000005226">
    <property type="component" value="Chromosome 6"/>
</dbReference>
<comment type="caution">
    <text evidence="3">Lacks conserved residue(s) required for the propagation of feature annotation.</text>
</comment>
<reference evidence="7" key="2">
    <citation type="submission" date="2025-08" db="UniProtKB">
        <authorList>
            <consortium name="Ensembl"/>
        </authorList>
    </citation>
    <scope>IDENTIFICATION</scope>
</reference>
<evidence type="ECO:0000256" key="3">
    <source>
        <dbReference type="PROSITE-ProRule" id="PRU00076"/>
    </source>
</evidence>
<dbReference type="PANTHER" id="PTHR10740:SF3">
    <property type="entry name" value="PROBETACELLULIN"/>
    <property type="match status" value="1"/>
</dbReference>
<evidence type="ECO:0000259" key="6">
    <source>
        <dbReference type="PROSITE" id="PS50026"/>
    </source>
</evidence>
<dbReference type="PANTHER" id="PTHR10740">
    <property type="entry name" value="TRANSFORMING GROWTH FACTOR ALPHA"/>
    <property type="match status" value="1"/>
</dbReference>
<sequence>PIIRLYVANRSMPHKIAQNESLALFKYSLAEWNVTEELANRTVSHCHHHSNGNNCTGDSVDNDTWHGHFSKCPEELTGYCVHGDCRYIEEQKAPSCRCERGFVGSRCEYLELDWWRGEKQQILIICIVAGLVLLILLILFICLCSNRRCRTRWQRRRRREVPTNVTEKLSMMDTAGRRPALSSDPTEPRRIDTV</sequence>
<accession>A0A674MD98</accession>